<dbReference type="Proteomes" id="UP000033140">
    <property type="component" value="Unassembled WGS sequence"/>
</dbReference>
<organism evidence="2 3">
    <name type="scientific">Saitoella complicata (strain BCRC 22490 / CBS 7301 / JCM 7358 / NBRC 10748 / NRRL Y-17804)</name>
    <dbReference type="NCBI Taxonomy" id="698492"/>
    <lineage>
        <taxon>Eukaryota</taxon>
        <taxon>Fungi</taxon>
        <taxon>Dikarya</taxon>
        <taxon>Ascomycota</taxon>
        <taxon>Taphrinomycotina</taxon>
        <taxon>Taphrinomycotina incertae sedis</taxon>
        <taxon>Saitoella</taxon>
    </lineage>
</organism>
<keyword evidence="3" id="KW-1185">Reference proteome</keyword>
<sequence length="73" mass="8128">MGNSTMRGSRCCTFRVNPFPDQSAGQGRRSSEGFYLFVWDLITLGSHASKSPTPTVIARTDGRDRSEPFTKTR</sequence>
<dbReference type="EMBL" id="BACD03000055">
    <property type="protein sequence ID" value="GAO51926.1"/>
    <property type="molecule type" value="Genomic_DNA"/>
</dbReference>
<evidence type="ECO:0000256" key="1">
    <source>
        <dbReference type="SAM" id="MobiDB-lite"/>
    </source>
</evidence>
<evidence type="ECO:0000313" key="3">
    <source>
        <dbReference type="Proteomes" id="UP000033140"/>
    </source>
</evidence>
<comment type="caution">
    <text evidence="2">The sequence shown here is derived from an EMBL/GenBank/DDBJ whole genome shotgun (WGS) entry which is preliminary data.</text>
</comment>
<feature type="compositionally biased region" description="Basic and acidic residues" evidence="1">
    <location>
        <begin position="60"/>
        <end position="73"/>
    </location>
</feature>
<reference evidence="2 3" key="2">
    <citation type="journal article" date="2014" name="J. Gen. Appl. Microbiol.">
        <title>The early diverging ascomycetous budding yeast Saitoella complicata has three histone deacetylases belonging to the Clr6, Hos2, and Rpd3 lineages.</title>
        <authorList>
            <person name="Nishida H."/>
            <person name="Matsumoto T."/>
            <person name="Kondo S."/>
            <person name="Hamamoto M."/>
            <person name="Yoshikawa H."/>
        </authorList>
    </citation>
    <scope>NUCLEOTIDE SEQUENCE [LARGE SCALE GENOMIC DNA]</scope>
    <source>
        <strain evidence="2 3">NRRL Y-17804</strain>
    </source>
</reference>
<dbReference type="AlphaFoldDB" id="A0A0E9NQI2"/>
<protein>
    <submittedName>
        <fullName evidence="2">Uncharacterized protein</fullName>
    </submittedName>
</protein>
<name>A0A0E9NQI2_SAICN</name>
<feature type="region of interest" description="Disordered" evidence="1">
    <location>
        <begin position="48"/>
        <end position="73"/>
    </location>
</feature>
<reference evidence="2 3" key="1">
    <citation type="journal article" date="2011" name="J. Gen. Appl. Microbiol.">
        <title>Draft genome sequencing of the enigmatic yeast Saitoella complicata.</title>
        <authorList>
            <person name="Nishida H."/>
            <person name="Hamamoto M."/>
            <person name="Sugiyama J."/>
        </authorList>
    </citation>
    <scope>NUCLEOTIDE SEQUENCE [LARGE SCALE GENOMIC DNA]</scope>
    <source>
        <strain evidence="2 3">NRRL Y-17804</strain>
    </source>
</reference>
<accession>A0A0E9NQI2</accession>
<evidence type="ECO:0000313" key="2">
    <source>
        <dbReference type="EMBL" id="GAO51926.1"/>
    </source>
</evidence>
<reference evidence="2 3" key="3">
    <citation type="journal article" date="2015" name="Genome Announc.">
        <title>Draft Genome Sequence of the Archiascomycetous Yeast Saitoella complicata.</title>
        <authorList>
            <person name="Yamauchi K."/>
            <person name="Kondo S."/>
            <person name="Hamamoto M."/>
            <person name="Takahashi Y."/>
            <person name="Ogura Y."/>
            <person name="Hayashi T."/>
            <person name="Nishida H."/>
        </authorList>
    </citation>
    <scope>NUCLEOTIDE SEQUENCE [LARGE SCALE GENOMIC DNA]</scope>
    <source>
        <strain evidence="2 3">NRRL Y-17804</strain>
    </source>
</reference>
<proteinExistence type="predicted"/>
<gene>
    <name evidence="2" type="ORF">G7K_6014-t1</name>
</gene>